<dbReference type="InterPro" id="IPR025857">
    <property type="entry name" value="MacB_PCD"/>
</dbReference>
<evidence type="ECO:0000256" key="3">
    <source>
        <dbReference type="ARBA" id="ARBA00022692"/>
    </source>
</evidence>
<feature type="domain" description="ABC3 transporter permease C-terminal" evidence="8">
    <location>
        <begin position="666"/>
        <end position="775"/>
    </location>
</feature>
<feature type="transmembrane region" description="Helical" evidence="7">
    <location>
        <begin position="707"/>
        <end position="734"/>
    </location>
</feature>
<evidence type="ECO:0000256" key="2">
    <source>
        <dbReference type="ARBA" id="ARBA00022475"/>
    </source>
</evidence>
<evidence type="ECO:0000256" key="6">
    <source>
        <dbReference type="ARBA" id="ARBA00038076"/>
    </source>
</evidence>
<reference evidence="11" key="1">
    <citation type="submission" date="2016-10" db="EMBL/GenBank/DDBJ databases">
        <authorList>
            <person name="Varghese N."/>
            <person name="Submissions S."/>
        </authorList>
    </citation>
    <scope>NUCLEOTIDE SEQUENCE [LARGE SCALE GENOMIC DNA]</scope>
    <source>
        <strain evidence="11">Gh-67</strain>
    </source>
</reference>
<dbReference type="STRING" id="551996.SAMN05192573_10479"/>
<feature type="transmembrane region" description="Helical" evidence="7">
    <location>
        <begin position="277"/>
        <end position="299"/>
    </location>
</feature>
<gene>
    <name evidence="10" type="ORF">SAMN05192573_10479</name>
</gene>
<evidence type="ECO:0000313" key="10">
    <source>
        <dbReference type="EMBL" id="SDG59825.1"/>
    </source>
</evidence>
<evidence type="ECO:0000256" key="4">
    <source>
        <dbReference type="ARBA" id="ARBA00022989"/>
    </source>
</evidence>
<dbReference type="RefSeq" id="WP_091165218.1">
    <property type="nucleotide sequence ID" value="NZ_FNCG01000004.1"/>
</dbReference>
<feature type="transmembrane region" description="Helical" evidence="7">
    <location>
        <begin position="746"/>
        <end position="772"/>
    </location>
</feature>
<dbReference type="Proteomes" id="UP000199705">
    <property type="component" value="Unassembled WGS sequence"/>
</dbReference>
<dbReference type="InterPro" id="IPR003838">
    <property type="entry name" value="ABC3_permease_C"/>
</dbReference>
<feature type="transmembrane region" description="Helical" evidence="7">
    <location>
        <begin position="370"/>
        <end position="394"/>
    </location>
</feature>
<dbReference type="AlphaFoldDB" id="A0A1G7VJ51"/>
<comment type="subcellular location">
    <subcellularLocation>
        <location evidence="1">Cell membrane</location>
        <topology evidence="1">Multi-pass membrane protein</topology>
    </subcellularLocation>
</comment>
<keyword evidence="4 7" id="KW-1133">Transmembrane helix</keyword>
<feature type="transmembrane region" description="Helical" evidence="7">
    <location>
        <begin position="20"/>
        <end position="42"/>
    </location>
</feature>
<feature type="domain" description="MacB-like periplasmic core" evidence="9">
    <location>
        <begin position="427"/>
        <end position="630"/>
    </location>
</feature>
<evidence type="ECO:0000256" key="7">
    <source>
        <dbReference type="SAM" id="Phobius"/>
    </source>
</evidence>
<evidence type="ECO:0000259" key="9">
    <source>
        <dbReference type="Pfam" id="PF12704"/>
    </source>
</evidence>
<evidence type="ECO:0000313" key="11">
    <source>
        <dbReference type="Proteomes" id="UP000199705"/>
    </source>
</evidence>
<keyword evidence="5 7" id="KW-0472">Membrane</keyword>
<sequence length="786" mass="88050">MLKNYIKIAFRNIVKNKVHAFINIAGLSVGMAVAMLIGLWIWDELSFDKYHSTYNRMGQIMVTQTANGETPTFRSTVVPLSAELRTKYASDFKHTSLFWGGAHILTVGDKKISQIGAWAEGDLPAMLALNMVRGSYTEFRDPSSIVISQSIAKALFGNADPVNKTIKADNKTNLKVIGVYEDLPRNTSFYETKFLMPFFNKNNWWGTQTGAWDNHGCSLFVQLADNVDFDKVSAKIRNITKPHFKMNDESIQVHPMSKWHLYSDFKNSKPVGGLIEMVWLFGIIGVFVLLLACINFMNLSTARSEKRAKEVGIRKSIGSMRSQLINQFLSESVIFACLALIVTLGIVLIALPSFNHIADKQIGMPFGNVWFWLLALGFTLFTGVIAGSYPAFYLSSFEPVKVLKGTFKVGRFASLPRKVLVVVQFTVSIALIIGTIVIFRQIQYAKDRPVGYSRAGLLSFEMKTPEIYGHYETMRNDLIQTGAVEDMAESNSTTTEIWANNGGFDWEGKPAGFDPTFGTVATTYDFGHTVGWKIIQGRDFSRNFPTDTGAFILNESAVKMSGIKNPVGKVIRWNKQDHVVTGVVKDMVMESPYKKTVATVFMMLPGWVNFITLRVKPTMPMQEALKKIEPVFKKYNPGSPFDFKFNDDEYASKFSDEQRIGNLATIFAVLAIFISCLGLFGLASFVAEQRIKEIGVRKVLGASVVNLWRLLSTEFVVLVTISLFIAIPAAYYYMNNWLHRYEYRSAITWWIFAASGVGAVLITLLTVSYHAIKAALANPVKNLRSE</sequence>
<dbReference type="PANTHER" id="PTHR30572">
    <property type="entry name" value="MEMBRANE COMPONENT OF TRANSPORTER-RELATED"/>
    <property type="match status" value="1"/>
</dbReference>
<name>A0A1G7VJ51_9SPHI</name>
<evidence type="ECO:0000256" key="1">
    <source>
        <dbReference type="ARBA" id="ARBA00004651"/>
    </source>
</evidence>
<feature type="transmembrane region" description="Helical" evidence="7">
    <location>
        <begin position="328"/>
        <end position="350"/>
    </location>
</feature>
<dbReference type="PANTHER" id="PTHR30572:SF4">
    <property type="entry name" value="ABC TRANSPORTER PERMEASE YTRF"/>
    <property type="match status" value="1"/>
</dbReference>
<feature type="domain" description="ABC3 transporter permease C-terminal" evidence="8">
    <location>
        <begin position="283"/>
        <end position="399"/>
    </location>
</feature>
<keyword evidence="3 7" id="KW-0812">Transmembrane</keyword>
<dbReference type="InterPro" id="IPR050250">
    <property type="entry name" value="Macrolide_Exporter_MacB"/>
</dbReference>
<keyword evidence="11" id="KW-1185">Reference proteome</keyword>
<dbReference type="Pfam" id="PF12704">
    <property type="entry name" value="MacB_PCD"/>
    <property type="match status" value="2"/>
</dbReference>
<keyword evidence="2" id="KW-1003">Cell membrane</keyword>
<feature type="transmembrane region" description="Helical" evidence="7">
    <location>
        <begin position="663"/>
        <end position="686"/>
    </location>
</feature>
<accession>A0A1G7VJ51</accession>
<dbReference type="GO" id="GO:0005886">
    <property type="term" value="C:plasma membrane"/>
    <property type="evidence" value="ECO:0007669"/>
    <property type="project" value="UniProtKB-SubCell"/>
</dbReference>
<proteinExistence type="inferred from homology"/>
<evidence type="ECO:0000256" key="5">
    <source>
        <dbReference type="ARBA" id="ARBA00023136"/>
    </source>
</evidence>
<evidence type="ECO:0000259" key="8">
    <source>
        <dbReference type="Pfam" id="PF02687"/>
    </source>
</evidence>
<comment type="similarity">
    <text evidence="6">Belongs to the ABC-4 integral membrane protein family.</text>
</comment>
<organism evidence="10 11">
    <name type="scientific">Mucilaginibacter gossypii</name>
    <dbReference type="NCBI Taxonomy" id="551996"/>
    <lineage>
        <taxon>Bacteria</taxon>
        <taxon>Pseudomonadati</taxon>
        <taxon>Bacteroidota</taxon>
        <taxon>Sphingobacteriia</taxon>
        <taxon>Sphingobacteriales</taxon>
        <taxon>Sphingobacteriaceae</taxon>
        <taxon>Mucilaginibacter</taxon>
    </lineage>
</organism>
<dbReference type="Pfam" id="PF02687">
    <property type="entry name" value="FtsX"/>
    <property type="match status" value="2"/>
</dbReference>
<protein>
    <submittedName>
        <fullName evidence="10">FtsX-like permease family protein</fullName>
    </submittedName>
</protein>
<dbReference type="EMBL" id="FNCG01000004">
    <property type="protein sequence ID" value="SDG59825.1"/>
    <property type="molecule type" value="Genomic_DNA"/>
</dbReference>
<feature type="domain" description="MacB-like periplasmic core" evidence="9">
    <location>
        <begin position="21"/>
        <end position="238"/>
    </location>
</feature>
<feature type="transmembrane region" description="Helical" evidence="7">
    <location>
        <begin position="419"/>
        <end position="439"/>
    </location>
</feature>
<dbReference type="GO" id="GO:0022857">
    <property type="term" value="F:transmembrane transporter activity"/>
    <property type="evidence" value="ECO:0007669"/>
    <property type="project" value="TreeGrafter"/>
</dbReference>